<dbReference type="InterPro" id="IPR011990">
    <property type="entry name" value="TPR-like_helical_dom_sf"/>
</dbReference>
<reference evidence="4" key="1">
    <citation type="submission" date="2016-10" db="EMBL/GenBank/DDBJ databases">
        <authorList>
            <person name="Varghese N."/>
            <person name="Submissions S."/>
        </authorList>
    </citation>
    <scope>NUCLEOTIDE SEQUENCE [LARGE SCALE GENOMIC DNA]</scope>
    <source>
        <strain evidence="4">Gh-105</strain>
    </source>
</reference>
<feature type="compositionally biased region" description="Low complexity" evidence="2">
    <location>
        <begin position="786"/>
        <end position="798"/>
    </location>
</feature>
<keyword evidence="4" id="KW-1185">Reference proteome</keyword>
<evidence type="ECO:0000256" key="2">
    <source>
        <dbReference type="SAM" id="MobiDB-lite"/>
    </source>
</evidence>
<dbReference type="PANTHER" id="PTHR11102:SF160">
    <property type="entry name" value="ERAD-ASSOCIATED E3 UBIQUITIN-PROTEIN LIGASE COMPONENT HRD3"/>
    <property type="match status" value="1"/>
</dbReference>
<dbReference type="Pfam" id="PF08238">
    <property type="entry name" value="Sel1"/>
    <property type="match status" value="4"/>
</dbReference>
<accession>A0A1I2SNH0</accession>
<feature type="compositionally biased region" description="Low complexity" evidence="2">
    <location>
        <begin position="814"/>
        <end position="825"/>
    </location>
</feature>
<gene>
    <name evidence="3" type="ORF">SAMN05192565_10591</name>
</gene>
<feature type="region of interest" description="Disordered" evidence="2">
    <location>
        <begin position="45"/>
        <end position="78"/>
    </location>
</feature>
<feature type="region of interest" description="Disordered" evidence="2">
    <location>
        <begin position="785"/>
        <end position="842"/>
    </location>
</feature>
<dbReference type="Proteomes" id="UP000199229">
    <property type="component" value="Unassembled WGS sequence"/>
</dbReference>
<protein>
    <submittedName>
        <fullName evidence="3">Localization factor PodJL</fullName>
    </submittedName>
</protein>
<evidence type="ECO:0000313" key="3">
    <source>
        <dbReference type="EMBL" id="SFG54308.1"/>
    </source>
</evidence>
<dbReference type="Gene3D" id="1.25.40.10">
    <property type="entry name" value="Tetratricopeptide repeat domain"/>
    <property type="match status" value="1"/>
</dbReference>
<evidence type="ECO:0000313" key="4">
    <source>
        <dbReference type="Proteomes" id="UP000199229"/>
    </source>
</evidence>
<feature type="region of interest" description="Disordered" evidence="2">
    <location>
        <begin position="1066"/>
        <end position="1090"/>
    </location>
</feature>
<keyword evidence="1" id="KW-0175">Coiled coil</keyword>
<dbReference type="OrthoDB" id="5295703at2"/>
<dbReference type="EMBL" id="FOPM01000005">
    <property type="protein sequence ID" value="SFG54308.1"/>
    <property type="molecule type" value="Genomic_DNA"/>
</dbReference>
<feature type="coiled-coil region" evidence="1">
    <location>
        <begin position="152"/>
        <end position="179"/>
    </location>
</feature>
<dbReference type="InterPro" id="IPR050767">
    <property type="entry name" value="Sel1_AlgK"/>
</dbReference>
<organism evidence="3 4">
    <name type="scientific">Methylobacterium gossipiicola</name>
    <dbReference type="NCBI Taxonomy" id="582675"/>
    <lineage>
        <taxon>Bacteria</taxon>
        <taxon>Pseudomonadati</taxon>
        <taxon>Pseudomonadota</taxon>
        <taxon>Alphaproteobacteria</taxon>
        <taxon>Hyphomicrobiales</taxon>
        <taxon>Methylobacteriaceae</taxon>
        <taxon>Methylobacterium</taxon>
    </lineage>
</organism>
<proteinExistence type="predicted"/>
<sequence length="1090" mass="114164">MTRSAPIDLDGFDPDILGAARDVARRAGVPVETWIASIVTPDPVADASSDAAKASRSAPVKRTGPMSAAVARKPKPTPISDAAAVAPEAAHDAPEAVHDAPQASKVVPEAPDVAPSIAIEQALARPETMPDTTTLAIAQLMERLDAMDRRIAKDHLASQDKANQTLENLERRITEVSGQIAAVRPAGLRNRGVREAVNEIRQRQRELDAGPTVPAAVIGELRHETGRLRAALDGVATDREVGILEQATRALAVGIERAPPPAILSAMQAPLEQIRTAVERLGGETLRETQARLTADLEQLGARVDAVIGSGPEAFADREALEGLFRDLQEIRAAIAGLAKPERIETLAANVAAIGAEIVRLQNTLAQEAGAAASRSPSDEIRPGAHASEQGDLEARIDAMAAKLDALRDGPVLAVQPDSDAIIDRIDALSAKVDAVHINPVGDLIERIEGLGASLRRPDAPDTDLTAIRAMLHDLSVKVDRMGTSDSVSAEGLDSLEQQVLALAARIDTRAIDPALAGLERTMGDLIVQVSALRDEAPVTERMVVTGTIEPAADKAELSRLQAGLADLRDQHAASEQRLQTTLNGVHTALERLANQFAKPDTAPVAPETRAATEYLLGKTATPPAQMAAKPAAPVAAPAMRPTARPAVRSVTDDILGDLPLEPGARRPVREAERTEFAATAPQDGDIKTSFIAAARRAAQVAQAEAAGNGSGVRTRASADTDVRGDAPSTALGLIDRLRGEIDRRRKPLLLGLAAIILALGALQAIKSRNTAPETVADVHRLDQPASTGTAATEPTTTQSLASTPPVKTEAAKPETTAATTAPKAEPSKSEPGKATDEKISATRVPQVPAVASLSADLASVPANLDGLRQAVIAGDGAAVYDLATRFFDGRGVGRDIVLSQKLYEALAQAGYAPAQYKLGGLHEKGIGVARDLNLAKTWYGRAAEQGNVRAMHNLAVIQAEASTASAKPNYAAAAHWFRQAAEHGLRDSQYNLAVLYARGLGMPQDLVQSYLWFSVAAAHGDVDSAKKRDDVAAKLDPKDLATARALVAAFKVKPVDAAVNEPPAASAAPTMSLLGAVPPTPVTTSPRRG</sequence>
<dbReference type="SMART" id="SM00671">
    <property type="entry name" value="SEL1"/>
    <property type="match status" value="4"/>
</dbReference>
<evidence type="ECO:0000256" key="1">
    <source>
        <dbReference type="SAM" id="Coils"/>
    </source>
</evidence>
<dbReference type="PANTHER" id="PTHR11102">
    <property type="entry name" value="SEL-1-LIKE PROTEIN"/>
    <property type="match status" value="1"/>
</dbReference>
<name>A0A1I2SNH0_9HYPH</name>
<feature type="compositionally biased region" description="Basic and acidic residues" evidence="2">
    <location>
        <begin position="826"/>
        <end position="841"/>
    </location>
</feature>
<dbReference type="AlphaFoldDB" id="A0A1I2SNH0"/>
<dbReference type="InterPro" id="IPR006597">
    <property type="entry name" value="Sel1-like"/>
</dbReference>
<feature type="region of interest" description="Disordered" evidence="2">
    <location>
        <begin position="370"/>
        <end position="390"/>
    </location>
</feature>
<dbReference type="SUPFAM" id="SSF81901">
    <property type="entry name" value="HCP-like"/>
    <property type="match status" value="1"/>
</dbReference>
<dbReference type="RefSeq" id="WP_091969900.1">
    <property type="nucleotide sequence ID" value="NZ_FOPM01000005.1"/>
</dbReference>
<feature type="compositionally biased region" description="Low complexity" evidence="2">
    <location>
        <begin position="45"/>
        <end position="58"/>
    </location>
</feature>
<dbReference type="STRING" id="582675.SAMN05192565_10591"/>
<feature type="region of interest" description="Disordered" evidence="2">
    <location>
        <begin position="704"/>
        <end position="725"/>
    </location>
</feature>